<keyword evidence="3" id="KW-1185">Reference proteome</keyword>
<dbReference type="AlphaFoldDB" id="A0AAV9D247"/>
<keyword evidence="1" id="KW-1133">Transmembrane helix</keyword>
<dbReference type="PANTHER" id="PTHR35280:SF1">
    <property type="entry name" value="F17L21.9"/>
    <property type="match status" value="1"/>
</dbReference>
<evidence type="ECO:0000313" key="3">
    <source>
        <dbReference type="Proteomes" id="UP001180020"/>
    </source>
</evidence>
<reference evidence="2" key="2">
    <citation type="submission" date="2023-06" db="EMBL/GenBank/DDBJ databases">
        <authorList>
            <person name="Ma L."/>
            <person name="Liu K.-W."/>
            <person name="Li Z."/>
            <person name="Hsiao Y.-Y."/>
            <person name="Qi Y."/>
            <person name="Fu T."/>
            <person name="Tang G."/>
            <person name="Zhang D."/>
            <person name="Sun W.-H."/>
            <person name="Liu D.-K."/>
            <person name="Li Y."/>
            <person name="Chen G.-Z."/>
            <person name="Liu X.-D."/>
            <person name="Liao X.-Y."/>
            <person name="Jiang Y.-T."/>
            <person name="Yu X."/>
            <person name="Hao Y."/>
            <person name="Huang J."/>
            <person name="Zhao X.-W."/>
            <person name="Ke S."/>
            <person name="Chen Y.-Y."/>
            <person name="Wu W.-L."/>
            <person name="Hsu J.-L."/>
            <person name="Lin Y.-F."/>
            <person name="Huang M.-D."/>
            <person name="Li C.-Y."/>
            <person name="Huang L."/>
            <person name="Wang Z.-W."/>
            <person name="Zhao X."/>
            <person name="Zhong W.-Y."/>
            <person name="Peng D.-H."/>
            <person name="Ahmad S."/>
            <person name="Lan S."/>
            <person name="Zhang J.-S."/>
            <person name="Tsai W.-C."/>
            <person name="Van De Peer Y."/>
            <person name="Liu Z.-J."/>
        </authorList>
    </citation>
    <scope>NUCLEOTIDE SEQUENCE</scope>
    <source>
        <strain evidence="2">CP</strain>
        <tissue evidence="2">Leaves</tissue>
    </source>
</reference>
<keyword evidence="1" id="KW-0812">Transmembrane</keyword>
<feature type="transmembrane region" description="Helical" evidence="1">
    <location>
        <begin position="12"/>
        <end position="31"/>
    </location>
</feature>
<dbReference type="PANTHER" id="PTHR35280">
    <property type="entry name" value="F17L21.9"/>
    <property type="match status" value="1"/>
</dbReference>
<organism evidence="2 3">
    <name type="scientific">Acorus calamus</name>
    <name type="common">Sweet flag</name>
    <dbReference type="NCBI Taxonomy" id="4465"/>
    <lineage>
        <taxon>Eukaryota</taxon>
        <taxon>Viridiplantae</taxon>
        <taxon>Streptophyta</taxon>
        <taxon>Embryophyta</taxon>
        <taxon>Tracheophyta</taxon>
        <taxon>Spermatophyta</taxon>
        <taxon>Magnoliopsida</taxon>
        <taxon>Liliopsida</taxon>
        <taxon>Acoraceae</taxon>
        <taxon>Acorus</taxon>
    </lineage>
</organism>
<keyword evidence="1" id="KW-0472">Membrane</keyword>
<protein>
    <submittedName>
        <fullName evidence="2">Uncharacterized protein</fullName>
    </submittedName>
</protein>
<proteinExistence type="predicted"/>
<evidence type="ECO:0000256" key="1">
    <source>
        <dbReference type="SAM" id="Phobius"/>
    </source>
</evidence>
<dbReference type="Proteomes" id="UP001180020">
    <property type="component" value="Unassembled WGS sequence"/>
</dbReference>
<sequence>MRELKAVKRQNLITHCLLSVVIVVTVVWQLSEVSFLLSMKDKVSHPIRSIWNVMEGALKGGGKIQDPNKPNNRTLIEASPLPPLSVPELPHVDLPALPFNNGQGE</sequence>
<dbReference type="EMBL" id="JAUJYO010000016">
    <property type="protein sequence ID" value="KAK1294277.1"/>
    <property type="molecule type" value="Genomic_DNA"/>
</dbReference>
<accession>A0AAV9D247</accession>
<reference evidence="2" key="1">
    <citation type="journal article" date="2023" name="Nat. Commun.">
        <title>Diploid and tetraploid genomes of Acorus and the evolution of monocots.</title>
        <authorList>
            <person name="Ma L."/>
            <person name="Liu K.W."/>
            <person name="Li Z."/>
            <person name="Hsiao Y.Y."/>
            <person name="Qi Y."/>
            <person name="Fu T."/>
            <person name="Tang G.D."/>
            <person name="Zhang D."/>
            <person name="Sun W.H."/>
            <person name="Liu D.K."/>
            <person name="Li Y."/>
            <person name="Chen G.Z."/>
            <person name="Liu X.D."/>
            <person name="Liao X.Y."/>
            <person name="Jiang Y.T."/>
            <person name="Yu X."/>
            <person name="Hao Y."/>
            <person name="Huang J."/>
            <person name="Zhao X.W."/>
            <person name="Ke S."/>
            <person name="Chen Y.Y."/>
            <person name="Wu W.L."/>
            <person name="Hsu J.L."/>
            <person name="Lin Y.F."/>
            <person name="Huang M.D."/>
            <person name="Li C.Y."/>
            <person name="Huang L."/>
            <person name="Wang Z.W."/>
            <person name="Zhao X."/>
            <person name="Zhong W.Y."/>
            <person name="Peng D.H."/>
            <person name="Ahmad S."/>
            <person name="Lan S."/>
            <person name="Zhang J.S."/>
            <person name="Tsai W.C."/>
            <person name="Van de Peer Y."/>
            <person name="Liu Z.J."/>
        </authorList>
    </citation>
    <scope>NUCLEOTIDE SEQUENCE</scope>
    <source>
        <strain evidence="2">CP</strain>
    </source>
</reference>
<evidence type="ECO:0000313" key="2">
    <source>
        <dbReference type="EMBL" id="KAK1294277.1"/>
    </source>
</evidence>
<gene>
    <name evidence="2" type="ORF">QJS10_CPA16g00934</name>
</gene>
<name>A0AAV9D247_ACOCL</name>
<comment type="caution">
    <text evidence="2">The sequence shown here is derived from an EMBL/GenBank/DDBJ whole genome shotgun (WGS) entry which is preliminary data.</text>
</comment>